<dbReference type="EMBL" id="JYDO01000118">
    <property type="protein sequence ID" value="KRZ70223.1"/>
    <property type="molecule type" value="Genomic_DNA"/>
</dbReference>
<organism evidence="1 2">
    <name type="scientific">Trichinella papuae</name>
    <dbReference type="NCBI Taxonomy" id="268474"/>
    <lineage>
        <taxon>Eukaryota</taxon>
        <taxon>Metazoa</taxon>
        <taxon>Ecdysozoa</taxon>
        <taxon>Nematoda</taxon>
        <taxon>Enoplea</taxon>
        <taxon>Dorylaimia</taxon>
        <taxon>Trichinellida</taxon>
        <taxon>Trichinellidae</taxon>
        <taxon>Trichinella</taxon>
    </lineage>
</organism>
<reference evidence="1 2" key="1">
    <citation type="submission" date="2015-01" db="EMBL/GenBank/DDBJ databases">
        <title>Evolution of Trichinella species and genotypes.</title>
        <authorList>
            <person name="Korhonen P.K."/>
            <person name="Edoardo P."/>
            <person name="Giuseppe L.R."/>
            <person name="Gasser R.B."/>
        </authorList>
    </citation>
    <scope>NUCLEOTIDE SEQUENCE [LARGE SCALE GENOMIC DNA]</scope>
    <source>
        <strain evidence="1">ISS1980</strain>
    </source>
</reference>
<proteinExistence type="predicted"/>
<evidence type="ECO:0000313" key="2">
    <source>
        <dbReference type="Proteomes" id="UP000054843"/>
    </source>
</evidence>
<sequence length="61" mass="7277">MEMGESKCNNTGRKVKRCFVNIVKITKYNHEHFIARQTRYDSFSQLNKKKSQKSCVHKNEK</sequence>
<comment type="caution">
    <text evidence="1">The sequence shown here is derived from an EMBL/GenBank/DDBJ whole genome shotgun (WGS) entry which is preliminary data.</text>
</comment>
<dbReference type="Proteomes" id="UP000054843">
    <property type="component" value="Unassembled WGS sequence"/>
</dbReference>
<evidence type="ECO:0000313" key="1">
    <source>
        <dbReference type="EMBL" id="KRZ70223.1"/>
    </source>
</evidence>
<dbReference type="AlphaFoldDB" id="A0A0V1MF73"/>
<keyword evidence="2" id="KW-1185">Reference proteome</keyword>
<protein>
    <submittedName>
        <fullName evidence="1">Uncharacterized protein</fullName>
    </submittedName>
</protein>
<gene>
    <name evidence="1" type="ORF">T10_3739</name>
</gene>
<name>A0A0V1MF73_9BILA</name>
<accession>A0A0V1MF73</accession>